<comment type="similarity">
    <text evidence="2">Belongs to the actin-binding proteins ADF family. Twinfilin subfamily.</text>
</comment>
<name>A0A9W8TQ06_9PEZI</name>
<comment type="caution">
    <text evidence="10">The sequence shown here is derived from an EMBL/GenBank/DDBJ whole genome shotgun (WGS) entry which is preliminary data.</text>
</comment>
<dbReference type="GO" id="GO:0051015">
    <property type="term" value="F:actin filament binding"/>
    <property type="evidence" value="ECO:0007669"/>
    <property type="project" value="TreeGrafter"/>
</dbReference>
<dbReference type="PANTHER" id="PTHR13759:SF1">
    <property type="entry name" value="TWINFILIN"/>
    <property type="match status" value="1"/>
</dbReference>
<evidence type="ECO:0000256" key="2">
    <source>
        <dbReference type="ARBA" id="ARBA00009557"/>
    </source>
</evidence>
<keyword evidence="4" id="KW-0677">Repeat</keyword>
<dbReference type="VEuPathDB" id="FungiDB:F4678DRAFT_213802"/>
<evidence type="ECO:0000256" key="4">
    <source>
        <dbReference type="ARBA" id="ARBA00022737"/>
    </source>
</evidence>
<evidence type="ECO:0000313" key="10">
    <source>
        <dbReference type="EMBL" id="KAJ3577779.1"/>
    </source>
</evidence>
<sequence length="150" mass="16753">MDLQRPFKATYDPAQASQGRDGRCGVPPEGGVRTTSQELVSQFNKLISDSSQFALLATISGESITTVTSIPRSSPDFNANLDSLKPYLKPEEPIYIFLRRHDHAPHLIAVTYVPDTAKVRQKMLFRLDTTGSGARARVRAFPRDHPRFHC</sequence>
<evidence type="ECO:0000256" key="7">
    <source>
        <dbReference type="ARBA" id="ARBA00038532"/>
    </source>
</evidence>
<keyword evidence="5" id="KW-0009">Actin-binding</keyword>
<dbReference type="GO" id="GO:0003785">
    <property type="term" value="F:actin monomer binding"/>
    <property type="evidence" value="ECO:0007669"/>
    <property type="project" value="TreeGrafter"/>
</dbReference>
<keyword evidence="11" id="KW-1185">Reference proteome</keyword>
<evidence type="ECO:0000313" key="11">
    <source>
        <dbReference type="Proteomes" id="UP001148614"/>
    </source>
</evidence>
<comment type="subunit">
    <text evidence="7">Interacts with G-actin; ADP-actin form.</text>
</comment>
<dbReference type="PROSITE" id="PS51263">
    <property type="entry name" value="ADF_H"/>
    <property type="match status" value="1"/>
</dbReference>
<evidence type="ECO:0000259" key="9">
    <source>
        <dbReference type="PROSITE" id="PS51263"/>
    </source>
</evidence>
<dbReference type="Proteomes" id="UP001148614">
    <property type="component" value="Unassembled WGS sequence"/>
</dbReference>
<dbReference type="InterPro" id="IPR002108">
    <property type="entry name" value="ADF-H"/>
</dbReference>
<evidence type="ECO:0000256" key="8">
    <source>
        <dbReference type="SAM" id="MobiDB-lite"/>
    </source>
</evidence>
<dbReference type="Pfam" id="PF00241">
    <property type="entry name" value="Cofilin_ADF"/>
    <property type="match status" value="1"/>
</dbReference>
<evidence type="ECO:0000256" key="1">
    <source>
        <dbReference type="ARBA" id="ARBA00004245"/>
    </source>
</evidence>
<dbReference type="GO" id="GO:0051016">
    <property type="term" value="P:barbed-end actin filament capping"/>
    <property type="evidence" value="ECO:0007669"/>
    <property type="project" value="TreeGrafter"/>
</dbReference>
<feature type="region of interest" description="Disordered" evidence="8">
    <location>
        <begin position="1"/>
        <end position="31"/>
    </location>
</feature>
<dbReference type="InterPro" id="IPR029006">
    <property type="entry name" value="ADF-H/Gelsolin-like_dom_sf"/>
</dbReference>
<dbReference type="InterPro" id="IPR028458">
    <property type="entry name" value="Twinfilin"/>
</dbReference>
<dbReference type="GO" id="GO:0005737">
    <property type="term" value="C:cytoplasm"/>
    <property type="evidence" value="ECO:0007669"/>
    <property type="project" value="TreeGrafter"/>
</dbReference>
<dbReference type="GO" id="GO:0005884">
    <property type="term" value="C:actin filament"/>
    <property type="evidence" value="ECO:0007669"/>
    <property type="project" value="TreeGrafter"/>
</dbReference>
<comment type="subcellular location">
    <subcellularLocation>
        <location evidence="1">Cytoplasm</location>
        <location evidence="1">Cytoskeleton</location>
    </subcellularLocation>
</comment>
<feature type="domain" description="ADF-H" evidence="9">
    <location>
        <begin position="31"/>
        <end position="150"/>
    </location>
</feature>
<keyword evidence="3" id="KW-0963">Cytoplasm</keyword>
<accession>A0A9W8TQ06</accession>
<evidence type="ECO:0000256" key="6">
    <source>
        <dbReference type="ARBA" id="ARBA00023212"/>
    </source>
</evidence>
<evidence type="ECO:0000256" key="5">
    <source>
        <dbReference type="ARBA" id="ARBA00023203"/>
    </source>
</evidence>
<gene>
    <name evidence="10" type="ORF">NPX13_g2787</name>
</gene>
<proteinExistence type="inferred from homology"/>
<keyword evidence="6" id="KW-0206">Cytoskeleton</keyword>
<evidence type="ECO:0000256" key="3">
    <source>
        <dbReference type="ARBA" id="ARBA00022490"/>
    </source>
</evidence>
<dbReference type="AlphaFoldDB" id="A0A9W8TQ06"/>
<dbReference type="EMBL" id="JANPWZ010000310">
    <property type="protein sequence ID" value="KAJ3577779.1"/>
    <property type="molecule type" value="Genomic_DNA"/>
</dbReference>
<organism evidence="10 11">
    <name type="scientific">Xylaria arbuscula</name>
    <dbReference type="NCBI Taxonomy" id="114810"/>
    <lineage>
        <taxon>Eukaryota</taxon>
        <taxon>Fungi</taxon>
        <taxon>Dikarya</taxon>
        <taxon>Ascomycota</taxon>
        <taxon>Pezizomycotina</taxon>
        <taxon>Sordariomycetes</taxon>
        <taxon>Xylariomycetidae</taxon>
        <taxon>Xylariales</taxon>
        <taxon>Xylariaceae</taxon>
        <taxon>Xylaria</taxon>
    </lineage>
</organism>
<protein>
    <recommendedName>
        <fullName evidence="9">ADF-H domain-containing protein</fullName>
    </recommendedName>
</protein>
<reference evidence="10" key="1">
    <citation type="submission" date="2022-07" db="EMBL/GenBank/DDBJ databases">
        <title>Genome Sequence of Xylaria arbuscula.</title>
        <authorList>
            <person name="Buettner E."/>
        </authorList>
    </citation>
    <scope>NUCLEOTIDE SEQUENCE</scope>
    <source>
        <strain evidence="10">VT107</strain>
    </source>
</reference>
<dbReference type="Gene3D" id="3.40.20.10">
    <property type="entry name" value="Severin"/>
    <property type="match status" value="1"/>
</dbReference>
<dbReference type="GO" id="GO:0030042">
    <property type="term" value="P:actin filament depolymerization"/>
    <property type="evidence" value="ECO:0007669"/>
    <property type="project" value="TreeGrafter"/>
</dbReference>
<dbReference type="SUPFAM" id="SSF55753">
    <property type="entry name" value="Actin depolymerizing proteins"/>
    <property type="match status" value="1"/>
</dbReference>
<dbReference type="PANTHER" id="PTHR13759">
    <property type="entry name" value="TWINFILIN"/>
    <property type="match status" value="1"/>
</dbReference>
<dbReference type="CDD" id="cd11285">
    <property type="entry name" value="ADF_Twf-N_like"/>
    <property type="match status" value="1"/>
</dbReference>